<feature type="region of interest" description="Disordered" evidence="1">
    <location>
        <begin position="280"/>
        <end position="325"/>
    </location>
</feature>
<gene>
    <name evidence="2" type="ORF">LSCM1_04328</name>
</gene>
<keyword evidence="3" id="KW-1185">Reference proteome</keyword>
<feature type="region of interest" description="Disordered" evidence="1">
    <location>
        <begin position="155"/>
        <end position="192"/>
    </location>
</feature>
<dbReference type="AlphaFoldDB" id="A0A836GEV3"/>
<dbReference type="GeneID" id="92514352"/>
<name>A0A836GEV3_9TRYP</name>
<accession>A0A836GEV3</accession>
<organism evidence="2 3">
    <name type="scientific">Leishmania martiniquensis</name>
    <dbReference type="NCBI Taxonomy" id="1580590"/>
    <lineage>
        <taxon>Eukaryota</taxon>
        <taxon>Discoba</taxon>
        <taxon>Euglenozoa</taxon>
        <taxon>Kinetoplastea</taxon>
        <taxon>Metakinetoplastina</taxon>
        <taxon>Trypanosomatida</taxon>
        <taxon>Trypanosomatidae</taxon>
        <taxon>Leishmaniinae</taxon>
        <taxon>Leishmania</taxon>
    </lineage>
</organism>
<dbReference type="KEGG" id="lmat:92514352"/>
<feature type="compositionally biased region" description="Basic and acidic residues" evidence="1">
    <location>
        <begin position="155"/>
        <end position="165"/>
    </location>
</feature>
<feature type="compositionally biased region" description="Polar residues" evidence="1">
    <location>
        <begin position="300"/>
        <end position="310"/>
    </location>
</feature>
<dbReference type="EMBL" id="JAFEUZ010000029">
    <property type="protein sequence ID" value="KAG5473701.1"/>
    <property type="molecule type" value="Genomic_DNA"/>
</dbReference>
<evidence type="ECO:0000313" key="3">
    <source>
        <dbReference type="Proteomes" id="UP000673552"/>
    </source>
</evidence>
<dbReference type="Proteomes" id="UP000673552">
    <property type="component" value="Unassembled WGS sequence"/>
</dbReference>
<proteinExistence type="predicted"/>
<protein>
    <submittedName>
        <fullName evidence="2">Uncharacterized protein</fullName>
    </submittedName>
</protein>
<sequence length="572" mass="59492">MLSLLIDECGADASDLPQLVRLNELIRAEEEGADGGSATVRTPPPTQSLPPPPLAATATAPVEVTRVAWQASKPATRSVPTPPDDHTMLSFMLNHCASPEEKAQCTVLQRLHGLLLGETLEEGASWEADGNLIQSTAASRLSASAHPAFSFVEDVSRPAQRHDRLAPSGVTATQESRSDTTTAAPLSALPHPAPSPALSIPVPILPDAGAWKGAMTFFHADTALVSRPSSSVVAVCLVSGAATTGVAVAVTDRDATDDKGNAICANTPPSLITKTELLPQNGEWHPKGDRELATVPPSPASLTRESSASQAAHEVPAESEGGRAESEAAAPLLPHYAPHRPSYAGQMPRPVSEALAARNSATARLLAGDGATRPACATPPVPRPVSGFAKRFVAGLYERVSVTRGEVLSSPIPPHQRRHSLQLPQLLAAGSGVGAARGHRAWPERSPARAHLAGPCQARQGVNAARVSLTQGRGPLLAQEVATRPPLCTPPLFELEPLNGVADSGPPRPHRACPQHPAVGSPVVLSGARPLRPPSSLPRSGGASAVESLTGLMVVGTRIHLPSPHPMRPRYS</sequence>
<evidence type="ECO:0000256" key="1">
    <source>
        <dbReference type="SAM" id="MobiDB-lite"/>
    </source>
</evidence>
<dbReference type="RefSeq" id="XP_067176935.1">
    <property type="nucleotide sequence ID" value="XM_067321840.1"/>
</dbReference>
<feature type="compositionally biased region" description="Low complexity" evidence="1">
    <location>
        <begin position="180"/>
        <end position="190"/>
    </location>
</feature>
<reference evidence="3" key="2">
    <citation type="journal article" date="2021" name="Sci. Data">
        <title>Chromosome-scale genome sequencing, assembly and annotation of six genomes from subfamily Leishmaniinae.</title>
        <authorList>
            <person name="Almutairi H."/>
            <person name="Urbaniak M.D."/>
            <person name="Bates M.D."/>
            <person name="Jariyapan N."/>
            <person name="Kwakye-Nuako G."/>
            <person name="Thomaz Soccol V."/>
            <person name="Al-Salem W.S."/>
            <person name="Dillon R.J."/>
            <person name="Bates P.A."/>
            <person name="Gatherer D."/>
        </authorList>
    </citation>
    <scope>NUCLEOTIDE SEQUENCE [LARGE SCALE GENOMIC DNA]</scope>
</reference>
<dbReference type="OrthoDB" id="267944at2759"/>
<evidence type="ECO:0000313" key="2">
    <source>
        <dbReference type="EMBL" id="KAG5473701.1"/>
    </source>
</evidence>
<feature type="compositionally biased region" description="Pro residues" evidence="1">
    <location>
        <begin position="42"/>
        <end position="54"/>
    </location>
</feature>
<feature type="region of interest" description="Disordered" evidence="1">
    <location>
        <begin position="30"/>
        <end position="56"/>
    </location>
</feature>
<comment type="caution">
    <text evidence="2">The sequence shown here is derived from an EMBL/GenBank/DDBJ whole genome shotgun (WGS) entry which is preliminary data.</text>
</comment>
<reference evidence="3" key="1">
    <citation type="journal article" date="2021" name="Microbiol. Resour. Announc.">
        <title>LGAAP: Leishmaniinae Genome Assembly and Annotation Pipeline.</title>
        <authorList>
            <person name="Almutairi H."/>
            <person name="Urbaniak M.D."/>
            <person name="Bates M.D."/>
            <person name="Jariyapan N."/>
            <person name="Kwakye-Nuako G."/>
            <person name="Thomaz-Soccol V."/>
            <person name="Al-Salem W.S."/>
            <person name="Dillon R.J."/>
            <person name="Bates P.A."/>
            <person name="Gatherer D."/>
        </authorList>
    </citation>
    <scope>NUCLEOTIDE SEQUENCE [LARGE SCALE GENOMIC DNA]</scope>
</reference>